<feature type="transmembrane region" description="Helical" evidence="2">
    <location>
        <begin position="154"/>
        <end position="175"/>
    </location>
</feature>
<evidence type="ECO:0000256" key="2">
    <source>
        <dbReference type="SAM" id="Phobius"/>
    </source>
</evidence>
<dbReference type="PANTHER" id="PTHR33829:SF2">
    <property type="entry name" value="OS04G0386700 PROTEIN"/>
    <property type="match status" value="1"/>
</dbReference>
<keyword evidence="2" id="KW-0812">Transmembrane</keyword>
<dbReference type="OrthoDB" id="1628660at2759"/>
<protein>
    <recommendedName>
        <fullName evidence="3">DUF7733 domain-containing protein</fullName>
    </recommendedName>
</protein>
<evidence type="ECO:0000313" key="5">
    <source>
        <dbReference type="Proteomes" id="UP000323000"/>
    </source>
</evidence>
<dbReference type="PANTHER" id="PTHR33829">
    <property type="entry name" value="OSJNBA0044M19.10 PROTEIN"/>
    <property type="match status" value="1"/>
</dbReference>
<dbReference type="Proteomes" id="UP000323000">
    <property type="component" value="Chromosome 7"/>
</dbReference>
<dbReference type="EMBL" id="VAHF01000007">
    <property type="protein sequence ID" value="TXG57658.1"/>
    <property type="molecule type" value="Genomic_DNA"/>
</dbReference>
<proteinExistence type="predicted"/>
<evidence type="ECO:0000256" key="1">
    <source>
        <dbReference type="SAM" id="MobiDB-lite"/>
    </source>
</evidence>
<reference evidence="5" key="1">
    <citation type="journal article" date="2019" name="Gigascience">
        <title>De novo genome assembly of the endangered Acer yangbiense, a plant species with extremely small populations endemic to Yunnan Province, China.</title>
        <authorList>
            <person name="Yang J."/>
            <person name="Wariss H.M."/>
            <person name="Tao L."/>
            <person name="Zhang R."/>
            <person name="Yun Q."/>
            <person name="Hollingsworth P."/>
            <person name="Dao Z."/>
            <person name="Luo G."/>
            <person name="Guo H."/>
            <person name="Ma Y."/>
            <person name="Sun W."/>
        </authorList>
    </citation>
    <scope>NUCLEOTIDE SEQUENCE [LARGE SCALE GENOMIC DNA]</scope>
    <source>
        <strain evidence="5">cv. Malutang</strain>
    </source>
</reference>
<accession>A0A5C7HLB4</accession>
<name>A0A5C7HLB4_9ROSI</name>
<dbReference type="InterPro" id="IPR056635">
    <property type="entry name" value="DUF7733"/>
</dbReference>
<keyword evidence="5" id="KW-1185">Reference proteome</keyword>
<feature type="domain" description="DUF7733" evidence="3">
    <location>
        <begin position="129"/>
        <end position="203"/>
    </location>
</feature>
<evidence type="ECO:0000313" key="4">
    <source>
        <dbReference type="EMBL" id="TXG57658.1"/>
    </source>
</evidence>
<keyword evidence="2" id="KW-1133">Transmembrane helix</keyword>
<keyword evidence="2" id="KW-0472">Membrane</keyword>
<comment type="caution">
    <text evidence="4">The sequence shown here is derived from an EMBL/GenBank/DDBJ whole genome shotgun (WGS) entry which is preliminary data.</text>
</comment>
<gene>
    <name evidence="4" type="ORF">EZV62_015487</name>
</gene>
<organism evidence="4 5">
    <name type="scientific">Acer yangbiense</name>
    <dbReference type="NCBI Taxonomy" id="1000413"/>
    <lineage>
        <taxon>Eukaryota</taxon>
        <taxon>Viridiplantae</taxon>
        <taxon>Streptophyta</taxon>
        <taxon>Embryophyta</taxon>
        <taxon>Tracheophyta</taxon>
        <taxon>Spermatophyta</taxon>
        <taxon>Magnoliopsida</taxon>
        <taxon>eudicotyledons</taxon>
        <taxon>Gunneridae</taxon>
        <taxon>Pentapetalae</taxon>
        <taxon>rosids</taxon>
        <taxon>malvids</taxon>
        <taxon>Sapindales</taxon>
        <taxon>Sapindaceae</taxon>
        <taxon>Hippocastanoideae</taxon>
        <taxon>Acereae</taxon>
        <taxon>Acer</taxon>
    </lineage>
</organism>
<feature type="region of interest" description="Disordered" evidence="1">
    <location>
        <begin position="1"/>
        <end position="69"/>
    </location>
</feature>
<sequence>MSPTVAAAKREKEEEIDDDPPPNRSSSLSPTAAAKREVKEEIEAEEIDPPPNRSSLSSPTVAAKREREEEIDGGKRWFGWLRSPRLGPGGGVDGGDLGFVFGTVNVVGFIRFVDLCLKLLNDFLDRGFLAFPLHGGVSSSWLTEIIQGSKIFKLYVVVGTTVGLFLLLAYVLGSFGRGDDNAVRSATPHLFLLSFQILTENVSNPIHCEESLRHSRLANSESLDDVILYRVKWFGQNYEGGESEMIFVPRDLTYDGLMNTIEDIVRIDSSSCNIELRAVMSTRERCAIPRIKNDRDVAFLMCEERVIPKEYVTTVGRDQTVGGNM</sequence>
<dbReference type="AlphaFoldDB" id="A0A5C7HLB4"/>
<evidence type="ECO:0000259" key="3">
    <source>
        <dbReference type="Pfam" id="PF24867"/>
    </source>
</evidence>
<dbReference type="Pfam" id="PF24867">
    <property type="entry name" value="DUF7733"/>
    <property type="match status" value="1"/>
</dbReference>